<dbReference type="EMBL" id="JABTTY010000001">
    <property type="protein sequence ID" value="MBE7525648.1"/>
    <property type="molecule type" value="Genomic_DNA"/>
</dbReference>
<dbReference type="InterPro" id="IPR005794">
    <property type="entry name" value="Fmt"/>
</dbReference>
<feature type="binding site" evidence="5">
    <location>
        <begin position="114"/>
        <end position="117"/>
    </location>
    <ligand>
        <name>(6S)-5,6,7,8-tetrahydrofolate</name>
        <dbReference type="ChEBI" id="CHEBI:57453"/>
    </ligand>
</feature>
<evidence type="ECO:0000256" key="5">
    <source>
        <dbReference type="HAMAP-Rule" id="MF_00182"/>
    </source>
</evidence>
<dbReference type="CDD" id="cd08704">
    <property type="entry name" value="Met_tRNA_FMT_C"/>
    <property type="match status" value="1"/>
</dbReference>
<dbReference type="SUPFAM" id="SSF53328">
    <property type="entry name" value="Formyltransferase"/>
    <property type="match status" value="1"/>
</dbReference>
<protein>
    <recommendedName>
        <fullName evidence="2 5">Methionyl-tRNA formyltransferase</fullName>
        <ecNumber evidence="2 5">2.1.2.9</ecNumber>
    </recommendedName>
</protein>
<dbReference type="Pfam" id="PF00551">
    <property type="entry name" value="Formyl_trans_N"/>
    <property type="match status" value="1"/>
</dbReference>
<dbReference type="GO" id="GO:0005829">
    <property type="term" value="C:cytosol"/>
    <property type="evidence" value="ECO:0007669"/>
    <property type="project" value="TreeGrafter"/>
</dbReference>
<dbReference type="GO" id="GO:0004479">
    <property type="term" value="F:methionyl-tRNA formyltransferase activity"/>
    <property type="evidence" value="ECO:0007669"/>
    <property type="project" value="UniProtKB-UniRule"/>
</dbReference>
<evidence type="ECO:0000313" key="8">
    <source>
        <dbReference type="EMBL" id="MBE7525648.1"/>
    </source>
</evidence>
<keyword evidence="4 5" id="KW-0648">Protein biosynthesis</keyword>
<feature type="domain" description="Formyl transferase N-terminal" evidence="6">
    <location>
        <begin position="3"/>
        <end position="184"/>
    </location>
</feature>
<dbReference type="InterPro" id="IPR041711">
    <property type="entry name" value="Met-tRNA-FMT_N"/>
</dbReference>
<dbReference type="CDD" id="cd08646">
    <property type="entry name" value="FMT_core_Met-tRNA-FMT_N"/>
    <property type="match status" value="1"/>
</dbReference>
<gene>
    <name evidence="5" type="primary">fmt</name>
    <name evidence="8" type="ORF">HS096_04665</name>
</gene>
<dbReference type="HAMAP" id="MF_00182">
    <property type="entry name" value="Formyl_trans"/>
    <property type="match status" value="1"/>
</dbReference>
<organism evidence="8 9">
    <name type="scientific">candidate division WWE3 bacterium</name>
    <dbReference type="NCBI Taxonomy" id="2053526"/>
    <lineage>
        <taxon>Bacteria</taxon>
        <taxon>Katanobacteria</taxon>
    </lineage>
</organism>
<sequence>MYKLLFLGTSAFAVPSLRALKEDGRFEIAGIITQPDKPVGRHATLTPPAVKVAAKELGISEIQQPAKLKEEDFKKWVEDIGPSCDAFVVVSYGKILPSWMLELPKHGIFNVHGSLLPRWRGPSPIQAAILAGDDRTGVTIMKINEKMDEGPILLEEQTAIHPDETGGELHDRLANLGATVLPHTLAAYLDEKLEPKEQNGSKATYCKILTRNDGRLDWAKTADELARMVRAYHPWPGTWTIVNETRLKVVKARAFQYEKLLKPGTPFVHDGLPCIAATSGTALELVEVQPEGKKAMSGNEFLRGMRSFLRN</sequence>
<dbReference type="SUPFAM" id="SSF50486">
    <property type="entry name" value="FMT C-terminal domain-like"/>
    <property type="match status" value="1"/>
</dbReference>
<dbReference type="InterPro" id="IPR044135">
    <property type="entry name" value="Met-tRNA-FMT_C"/>
</dbReference>
<evidence type="ECO:0000259" key="6">
    <source>
        <dbReference type="Pfam" id="PF00551"/>
    </source>
</evidence>
<dbReference type="PANTHER" id="PTHR11138:SF5">
    <property type="entry name" value="METHIONYL-TRNA FORMYLTRANSFERASE, MITOCHONDRIAL"/>
    <property type="match status" value="1"/>
</dbReference>
<comment type="function">
    <text evidence="5">Attaches a formyl group to the free amino group of methionyl-tRNA(fMet). The formyl group appears to play a dual role in the initiator identity of N-formylmethionyl-tRNA by promoting its recognition by IF2 and preventing the misappropriation of this tRNA by the elongation apparatus.</text>
</comment>
<comment type="similarity">
    <text evidence="1 5">Belongs to the Fmt family.</text>
</comment>
<comment type="catalytic activity">
    <reaction evidence="5">
        <text>L-methionyl-tRNA(fMet) + (6R)-10-formyltetrahydrofolate = N-formyl-L-methionyl-tRNA(fMet) + (6S)-5,6,7,8-tetrahydrofolate + H(+)</text>
        <dbReference type="Rhea" id="RHEA:24380"/>
        <dbReference type="Rhea" id="RHEA-COMP:9952"/>
        <dbReference type="Rhea" id="RHEA-COMP:9953"/>
        <dbReference type="ChEBI" id="CHEBI:15378"/>
        <dbReference type="ChEBI" id="CHEBI:57453"/>
        <dbReference type="ChEBI" id="CHEBI:78530"/>
        <dbReference type="ChEBI" id="CHEBI:78844"/>
        <dbReference type="ChEBI" id="CHEBI:195366"/>
        <dbReference type="EC" id="2.1.2.9"/>
    </reaction>
</comment>
<dbReference type="InterPro" id="IPR002376">
    <property type="entry name" value="Formyl_transf_N"/>
</dbReference>
<dbReference type="PANTHER" id="PTHR11138">
    <property type="entry name" value="METHIONYL-TRNA FORMYLTRANSFERASE"/>
    <property type="match status" value="1"/>
</dbReference>
<keyword evidence="3 5" id="KW-0808">Transferase</keyword>
<evidence type="ECO:0000256" key="1">
    <source>
        <dbReference type="ARBA" id="ARBA00010699"/>
    </source>
</evidence>
<name>A0A928TTS2_UNCKA</name>
<evidence type="ECO:0000256" key="2">
    <source>
        <dbReference type="ARBA" id="ARBA00012261"/>
    </source>
</evidence>
<dbReference type="EC" id="2.1.2.9" evidence="2 5"/>
<dbReference type="Proteomes" id="UP000710385">
    <property type="component" value="Unassembled WGS sequence"/>
</dbReference>
<evidence type="ECO:0000259" key="7">
    <source>
        <dbReference type="Pfam" id="PF02911"/>
    </source>
</evidence>
<dbReference type="InterPro" id="IPR005793">
    <property type="entry name" value="Formyl_trans_C"/>
</dbReference>
<dbReference type="Gene3D" id="3.40.50.12230">
    <property type="match status" value="1"/>
</dbReference>
<dbReference type="InterPro" id="IPR011034">
    <property type="entry name" value="Formyl_transferase-like_C_sf"/>
</dbReference>
<proteinExistence type="inferred from homology"/>
<reference evidence="8" key="1">
    <citation type="submission" date="2020-05" db="EMBL/GenBank/DDBJ databases">
        <title>High-Quality Genomes of Partial-Nitritation/Anammox System by Hierarchical Clustering Based Hybrid Assembly.</title>
        <authorList>
            <person name="Liu L."/>
            <person name="Wang Y."/>
            <person name="Che Y."/>
            <person name="Chen Y."/>
            <person name="Xia Y."/>
            <person name="Luo R."/>
            <person name="Cheng S.H."/>
            <person name="Zheng C."/>
            <person name="Zhang T."/>
        </authorList>
    </citation>
    <scope>NUCLEOTIDE SEQUENCE</scope>
    <source>
        <strain evidence="8">H1_PAT1</strain>
    </source>
</reference>
<dbReference type="NCBIfam" id="TIGR00460">
    <property type="entry name" value="fmt"/>
    <property type="match status" value="1"/>
</dbReference>
<evidence type="ECO:0000256" key="3">
    <source>
        <dbReference type="ARBA" id="ARBA00022679"/>
    </source>
</evidence>
<feature type="domain" description="Formyl transferase C-terminal" evidence="7">
    <location>
        <begin position="209"/>
        <end position="305"/>
    </location>
</feature>
<evidence type="ECO:0000313" key="9">
    <source>
        <dbReference type="Proteomes" id="UP000710385"/>
    </source>
</evidence>
<dbReference type="AlphaFoldDB" id="A0A928TTS2"/>
<comment type="caution">
    <text evidence="8">The sequence shown here is derived from an EMBL/GenBank/DDBJ whole genome shotgun (WGS) entry which is preliminary data.</text>
</comment>
<evidence type="ECO:0000256" key="4">
    <source>
        <dbReference type="ARBA" id="ARBA00022917"/>
    </source>
</evidence>
<dbReference type="Pfam" id="PF02911">
    <property type="entry name" value="Formyl_trans_C"/>
    <property type="match status" value="1"/>
</dbReference>
<accession>A0A928TTS2</accession>
<dbReference type="InterPro" id="IPR036477">
    <property type="entry name" value="Formyl_transf_N_sf"/>
</dbReference>